<dbReference type="Proteomes" id="UP000183407">
    <property type="component" value="Unassembled WGS sequence"/>
</dbReference>
<proteinExistence type="predicted"/>
<organism evidence="1 2">
    <name type="scientific">Rhodococcus jostii</name>
    <dbReference type="NCBI Taxonomy" id="132919"/>
    <lineage>
        <taxon>Bacteria</taxon>
        <taxon>Bacillati</taxon>
        <taxon>Actinomycetota</taxon>
        <taxon>Actinomycetes</taxon>
        <taxon>Mycobacteriales</taxon>
        <taxon>Nocardiaceae</taxon>
        <taxon>Rhodococcus</taxon>
    </lineage>
</organism>
<protein>
    <submittedName>
        <fullName evidence="1">Uncharacterized protein</fullName>
    </submittedName>
</protein>
<name>A0A1H4JKH8_RHOJO</name>
<dbReference type="EMBL" id="FNTL01000003">
    <property type="protein sequence ID" value="SEB46132.1"/>
    <property type="molecule type" value="Genomic_DNA"/>
</dbReference>
<evidence type="ECO:0000313" key="1">
    <source>
        <dbReference type="EMBL" id="SEB46132.1"/>
    </source>
</evidence>
<dbReference type="AlphaFoldDB" id="A0A1H4JKH8"/>
<reference evidence="2" key="1">
    <citation type="submission" date="2016-10" db="EMBL/GenBank/DDBJ databases">
        <authorList>
            <person name="Varghese N."/>
        </authorList>
    </citation>
    <scope>NUCLEOTIDE SEQUENCE [LARGE SCALE GENOMIC DNA]</scope>
    <source>
        <strain evidence="2">DSM 44719</strain>
    </source>
</reference>
<evidence type="ECO:0000313" key="2">
    <source>
        <dbReference type="Proteomes" id="UP000183407"/>
    </source>
</evidence>
<sequence>MRSLKAARAPVLRGVLRLILGTRQAVLVGRTKR</sequence>
<accession>A0A1H4JKH8</accession>
<gene>
    <name evidence="1" type="ORF">SAMN04490220_0926</name>
</gene>